<protein>
    <submittedName>
        <fullName evidence="1">Uncharacterized protein</fullName>
    </submittedName>
</protein>
<sequence length="334" mass="38893">MAPVHTDDYYAVLEISQTASVAFIKASYRRLAKLKHPDKALQDQAKATAEFQRLQHAYSVLCDSEQRLIYDRQYETVRRACKADTTKTNVPPQQTTSREGPDQTKHSSPEWERKLQELLTRKATKDSTLFEEKRQANRLRADLKIINEEVTRFEKEEAASSKWTAYFASFVVKETPKTDEDKTKRHTDQLHRTATQRIKEHLLKQREKVIGKLEEDIIEIETEIIGVRLNIFAAKHEAEAHQARQRQAEAAERIRAEQERLRKERETRARAEAERAAQAAEAARYVRQKQAEAAERLRAEQERITKELEARFKAEATRREKENEEADRGLLETA</sequence>
<accession>A0ACC3ADN8</accession>
<evidence type="ECO:0000313" key="1">
    <source>
        <dbReference type="EMBL" id="KAJ9660087.1"/>
    </source>
</evidence>
<dbReference type="EMBL" id="JAPDRQ010000034">
    <property type="protein sequence ID" value="KAJ9660087.1"/>
    <property type="molecule type" value="Genomic_DNA"/>
</dbReference>
<reference evidence="1" key="1">
    <citation type="submission" date="2022-10" db="EMBL/GenBank/DDBJ databases">
        <title>Culturing micro-colonial fungi from biological soil crusts in the Mojave desert and describing Neophaeococcomyces mojavensis, and introducing the new genera and species Taxawa tesnikishii.</title>
        <authorList>
            <person name="Kurbessoian T."/>
            <person name="Stajich J.E."/>
        </authorList>
    </citation>
    <scope>NUCLEOTIDE SEQUENCE</scope>
    <source>
        <strain evidence="1">JES_112</strain>
    </source>
</reference>
<dbReference type="Proteomes" id="UP001172386">
    <property type="component" value="Unassembled WGS sequence"/>
</dbReference>
<organism evidence="1 2">
    <name type="scientific">Neophaeococcomyces mojaviensis</name>
    <dbReference type="NCBI Taxonomy" id="3383035"/>
    <lineage>
        <taxon>Eukaryota</taxon>
        <taxon>Fungi</taxon>
        <taxon>Dikarya</taxon>
        <taxon>Ascomycota</taxon>
        <taxon>Pezizomycotina</taxon>
        <taxon>Eurotiomycetes</taxon>
        <taxon>Chaetothyriomycetidae</taxon>
        <taxon>Chaetothyriales</taxon>
        <taxon>Chaetothyriales incertae sedis</taxon>
        <taxon>Neophaeococcomyces</taxon>
    </lineage>
</organism>
<proteinExistence type="predicted"/>
<keyword evidence="2" id="KW-1185">Reference proteome</keyword>
<name>A0ACC3ADN8_9EURO</name>
<comment type="caution">
    <text evidence="1">The sequence shown here is derived from an EMBL/GenBank/DDBJ whole genome shotgun (WGS) entry which is preliminary data.</text>
</comment>
<gene>
    <name evidence="1" type="ORF">H2198_002784</name>
</gene>
<evidence type="ECO:0000313" key="2">
    <source>
        <dbReference type="Proteomes" id="UP001172386"/>
    </source>
</evidence>